<dbReference type="KEGG" id="gms:SOIL9_60730"/>
<name>A0A6P2CRT1_9BACT</name>
<organism evidence="1 2">
    <name type="scientific">Gemmata massiliana</name>
    <dbReference type="NCBI Taxonomy" id="1210884"/>
    <lineage>
        <taxon>Bacteria</taxon>
        <taxon>Pseudomonadati</taxon>
        <taxon>Planctomycetota</taxon>
        <taxon>Planctomycetia</taxon>
        <taxon>Gemmatales</taxon>
        <taxon>Gemmataceae</taxon>
        <taxon>Gemmata</taxon>
    </lineage>
</organism>
<proteinExistence type="predicted"/>
<dbReference type="AlphaFoldDB" id="A0A6P2CRT1"/>
<keyword evidence="2" id="KW-1185">Reference proteome</keyword>
<accession>A0A6P2CRT1</accession>
<dbReference type="RefSeq" id="WP_162666607.1">
    <property type="nucleotide sequence ID" value="NZ_LR593886.1"/>
</dbReference>
<reference evidence="1 2" key="1">
    <citation type="submission" date="2019-05" db="EMBL/GenBank/DDBJ databases">
        <authorList>
            <consortium name="Science for Life Laboratories"/>
        </authorList>
    </citation>
    <scope>NUCLEOTIDE SEQUENCE [LARGE SCALE GENOMIC DNA]</scope>
    <source>
        <strain evidence="1">Soil9</strain>
    </source>
</reference>
<gene>
    <name evidence="1" type="ORF">SOIL9_60730</name>
</gene>
<evidence type="ECO:0000313" key="2">
    <source>
        <dbReference type="Proteomes" id="UP000464178"/>
    </source>
</evidence>
<sequence length="375" mass="41295">MPKPPLTVEAILAWADDFHDRRGRYPHENDGRIKQADLTWAAASLGLKRGYRGLPGGTTLAQLLWDRRGVRNKTHPPRLSVTQILRWADEHHRVTGHWPTHETGPIPNTPDETWLAVECALRDGARGLRGGSSLAQLLATRRRVRNHMALPPLSHELVLSWADRHHARTGRWPSSWCGPVTGAPGESWPAIDMALLVGRRGLPPGSSIARLLAAHRGVLHPDDLPAFSRKQILAWADAHKARTGKWPTEDSGPIAEAPDETWRVVNSALARGNRGLPGGDTLPRLLARCRGKRNTGDLPPLTRDQILRWLRAHYRRCGRWPAIRSGAIPGRSGETWLTVDNALKRGTRSLPGGSSLGQLVAQLKAPGGRVRGVET</sequence>
<dbReference type="EMBL" id="LR593886">
    <property type="protein sequence ID" value="VTR91641.1"/>
    <property type="molecule type" value="Genomic_DNA"/>
</dbReference>
<protein>
    <submittedName>
        <fullName evidence="1">Uncharacterized protein</fullName>
    </submittedName>
</protein>
<dbReference type="Proteomes" id="UP000464178">
    <property type="component" value="Chromosome"/>
</dbReference>
<evidence type="ECO:0000313" key="1">
    <source>
        <dbReference type="EMBL" id="VTR91641.1"/>
    </source>
</evidence>